<comment type="similarity">
    <text evidence="1">Belongs to the folylpolyglutamate synthase family.</text>
</comment>
<keyword evidence="2" id="KW-0436">Ligase</keyword>
<dbReference type="GO" id="GO:0005524">
    <property type="term" value="F:ATP binding"/>
    <property type="evidence" value="ECO:0007669"/>
    <property type="project" value="UniProtKB-KW"/>
</dbReference>
<dbReference type="GO" id="GO:0046872">
    <property type="term" value="F:metal ion binding"/>
    <property type="evidence" value="ECO:0007669"/>
    <property type="project" value="UniProtKB-KW"/>
</dbReference>
<dbReference type="RefSeq" id="WP_096862930.1">
    <property type="nucleotide sequence ID" value="NZ_CP023668.1"/>
</dbReference>
<dbReference type="GO" id="GO:0008841">
    <property type="term" value="F:dihydrofolate synthase activity"/>
    <property type="evidence" value="ECO:0007669"/>
    <property type="project" value="TreeGrafter"/>
</dbReference>
<keyword evidence="6" id="KW-0460">Magnesium</keyword>
<keyword evidence="4" id="KW-0547">Nucleotide-binding</keyword>
<dbReference type="PANTHER" id="PTHR11136:SF0">
    <property type="entry name" value="DIHYDROFOLATE SYNTHETASE-RELATED"/>
    <property type="match status" value="1"/>
</dbReference>
<dbReference type="Proteomes" id="UP000232227">
    <property type="component" value="Chromosome"/>
</dbReference>
<dbReference type="AlphaFoldDB" id="A0A291IS06"/>
<keyword evidence="8" id="KW-1185">Reference proteome</keyword>
<dbReference type="InterPro" id="IPR036615">
    <property type="entry name" value="Mur_ligase_C_dom_sf"/>
</dbReference>
<evidence type="ECO:0000313" key="8">
    <source>
        <dbReference type="Proteomes" id="UP000232227"/>
    </source>
</evidence>
<keyword evidence="5" id="KW-0067">ATP-binding</keyword>
<dbReference type="PANTHER" id="PTHR11136">
    <property type="entry name" value="FOLYLPOLYGLUTAMATE SYNTHASE-RELATED"/>
    <property type="match status" value="1"/>
</dbReference>
<dbReference type="InterPro" id="IPR001645">
    <property type="entry name" value="Folylpolyglutamate_synth"/>
</dbReference>
<keyword evidence="3" id="KW-0479">Metal-binding</keyword>
<evidence type="ECO:0000256" key="6">
    <source>
        <dbReference type="ARBA" id="ARBA00022842"/>
    </source>
</evidence>
<dbReference type="SUPFAM" id="SSF53623">
    <property type="entry name" value="MurD-like peptide ligases, catalytic domain"/>
    <property type="match status" value="1"/>
</dbReference>
<evidence type="ECO:0000256" key="4">
    <source>
        <dbReference type="ARBA" id="ARBA00022741"/>
    </source>
</evidence>
<evidence type="ECO:0000256" key="2">
    <source>
        <dbReference type="ARBA" id="ARBA00022598"/>
    </source>
</evidence>
<reference evidence="7 8" key="1">
    <citation type="submission" date="2017-09" db="EMBL/GenBank/DDBJ databases">
        <title>SPAdes assembly of the Mesoplasma lactucae genome.</title>
        <authorList>
            <person name="Knight T.F."/>
            <person name="Rubinstein R."/>
            <person name="Citino T."/>
        </authorList>
    </citation>
    <scope>NUCLEOTIDE SEQUENCE [LARGE SCALE GENOMIC DNA]</scope>
    <source>
        <strain evidence="7 8">831-C4</strain>
    </source>
</reference>
<proteinExistence type="inferred from homology"/>
<dbReference type="NCBIfam" id="TIGR01499">
    <property type="entry name" value="folC"/>
    <property type="match status" value="1"/>
</dbReference>
<protein>
    <submittedName>
        <fullName evidence="7">Dihydrofolate synthase</fullName>
    </submittedName>
</protein>
<dbReference type="OrthoDB" id="9809356at2"/>
<dbReference type="SUPFAM" id="SSF53244">
    <property type="entry name" value="MurD-like peptide ligases, peptide-binding domain"/>
    <property type="match status" value="1"/>
</dbReference>
<evidence type="ECO:0000313" key="7">
    <source>
        <dbReference type="EMBL" id="ATG97642.1"/>
    </source>
</evidence>
<dbReference type="EMBL" id="CP023668">
    <property type="protein sequence ID" value="ATG97642.1"/>
    <property type="molecule type" value="Genomic_DNA"/>
</dbReference>
<dbReference type="GO" id="GO:0004326">
    <property type="term" value="F:tetrahydrofolylpolyglutamate synthase activity"/>
    <property type="evidence" value="ECO:0007669"/>
    <property type="project" value="InterPro"/>
</dbReference>
<sequence length="377" mass="43184">MISVEEKFIPINKRFSNEYHLNDALKELGNPEKNIPAINIVGTNGKGSVSRYTSLGLMTIYKKVGVFTSPAFVFQNERIAINNDYISDDDLKKYLKSIAGLIKKYNLTFFEIWTLIATLYFNDNKVNVAVIEAGIGGIKDATYNFTNQIATLLTAVDFDHTEILGNTIEEILSNKVLMAKPGTQLYVSDDNLKYKKEIENIVAGKNIEVLYAPRFKDNVLYQEGNKGLVKFFLENKYKIYDYSYLNKSNIAGRFEILNDKPLFLIDGAHNPNGIEQLIMSIERNFPAIDPIILVGSSYNKDYLTSLEEIKSKYPNLYITNFDHFKSWDVNDINIGTKVIDWKSFLTKMINSKKDIIVCGSLYFIPLVKQWYMETFKK</sequence>
<dbReference type="Gene3D" id="3.40.1190.10">
    <property type="entry name" value="Mur-like, catalytic domain"/>
    <property type="match status" value="1"/>
</dbReference>
<evidence type="ECO:0000256" key="3">
    <source>
        <dbReference type="ARBA" id="ARBA00022723"/>
    </source>
</evidence>
<dbReference type="Gene3D" id="3.90.190.20">
    <property type="entry name" value="Mur ligase, C-terminal domain"/>
    <property type="match status" value="1"/>
</dbReference>
<name>A0A291IS06_9MOLU</name>
<accession>A0A291IS06</accession>
<dbReference type="GO" id="GO:0005737">
    <property type="term" value="C:cytoplasm"/>
    <property type="evidence" value="ECO:0007669"/>
    <property type="project" value="TreeGrafter"/>
</dbReference>
<dbReference type="InterPro" id="IPR036565">
    <property type="entry name" value="Mur-like_cat_sf"/>
</dbReference>
<evidence type="ECO:0000256" key="1">
    <source>
        <dbReference type="ARBA" id="ARBA00008276"/>
    </source>
</evidence>
<evidence type="ECO:0000256" key="5">
    <source>
        <dbReference type="ARBA" id="ARBA00022840"/>
    </source>
</evidence>
<dbReference type="KEGG" id="mlac:CP520_02790"/>
<gene>
    <name evidence="7" type="ORF">CP520_02790</name>
</gene>
<organism evidence="7 8">
    <name type="scientific">Mesoplasma lactucae ATCC 49193</name>
    <dbReference type="NCBI Taxonomy" id="81460"/>
    <lineage>
        <taxon>Bacteria</taxon>
        <taxon>Bacillati</taxon>
        <taxon>Mycoplasmatota</taxon>
        <taxon>Mollicutes</taxon>
        <taxon>Entomoplasmatales</taxon>
        <taxon>Entomoplasmataceae</taxon>
        <taxon>Mesoplasma</taxon>
    </lineage>
</organism>